<dbReference type="Proteomes" id="UP000499080">
    <property type="component" value="Unassembled WGS sequence"/>
</dbReference>
<dbReference type="AlphaFoldDB" id="A0A4Y2BSZ0"/>
<accession>A0A4Y2BSZ0</accession>
<feature type="non-terminal residue" evidence="1">
    <location>
        <position position="1"/>
    </location>
</feature>
<reference evidence="1 2" key="1">
    <citation type="journal article" date="2019" name="Sci. Rep.">
        <title>Orb-weaving spider Araneus ventricosus genome elucidates the spidroin gene catalogue.</title>
        <authorList>
            <person name="Kono N."/>
            <person name="Nakamura H."/>
            <person name="Ohtoshi R."/>
            <person name="Moran D.A.P."/>
            <person name="Shinohara A."/>
            <person name="Yoshida Y."/>
            <person name="Fujiwara M."/>
            <person name="Mori M."/>
            <person name="Tomita M."/>
            <person name="Arakawa K."/>
        </authorList>
    </citation>
    <scope>NUCLEOTIDE SEQUENCE [LARGE SCALE GENOMIC DNA]</scope>
</reference>
<gene>
    <name evidence="1" type="ORF">AVEN_184227_1</name>
</gene>
<evidence type="ECO:0000313" key="1">
    <source>
        <dbReference type="EMBL" id="GBL94809.1"/>
    </source>
</evidence>
<name>A0A4Y2BSZ0_ARAVE</name>
<protein>
    <submittedName>
        <fullName evidence="1">Uncharacterized protein</fullName>
    </submittedName>
</protein>
<proteinExistence type="predicted"/>
<sequence length="149" mass="17128">LHDQNLEVFTPKRRVVVESLHVGVEKGRKECAERLSTQKREFSLLEPRDLSPNNRCNTTKPACSQNCRQTPEGPQCYCNEGGKDGLPWVKMEKHAKVLFNPITCLSFYFDCCTFTYAVSLTIKRELISEDAEIADNKMLRLLIRRCLDC</sequence>
<organism evidence="1 2">
    <name type="scientific">Araneus ventricosus</name>
    <name type="common">Orbweaver spider</name>
    <name type="synonym">Epeira ventricosa</name>
    <dbReference type="NCBI Taxonomy" id="182803"/>
    <lineage>
        <taxon>Eukaryota</taxon>
        <taxon>Metazoa</taxon>
        <taxon>Ecdysozoa</taxon>
        <taxon>Arthropoda</taxon>
        <taxon>Chelicerata</taxon>
        <taxon>Arachnida</taxon>
        <taxon>Araneae</taxon>
        <taxon>Araneomorphae</taxon>
        <taxon>Entelegynae</taxon>
        <taxon>Araneoidea</taxon>
        <taxon>Araneidae</taxon>
        <taxon>Araneus</taxon>
    </lineage>
</organism>
<dbReference type="EMBL" id="BGPR01084291">
    <property type="protein sequence ID" value="GBL94809.1"/>
    <property type="molecule type" value="Genomic_DNA"/>
</dbReference>
<comment type="caution">
    <text evidence="1">The sequence shown here is derived from an EMBL/GenBank/DDBJ whole genome shotgun (WGS) entry which is preliminary data.</text>
</comment>
<evidence type="ECO:0000313" key="2">
    <source>
        <dbReference type="Proteomes" id="UP000499080"/>
    </source>
</evidence>
<keyword evidence="2" id="KW-1185">Reference proteome</keyword>